<dbReference type="Proteomes" id="UP000809243">
    <property type="component" value="Unassembled WGS sequence"/>
</dbReference>
<protein>
    <submittedName>
        <fullName evidence="1">Uncharacterized protein</fullName>
    </submittedName>
</protein>
<evidence type="ECO:0000313" key="2">
    <source>
        <dbReference type="Proteomes" id="UP000809243"/>
    </source>
</evidence>
<name>A0A939C7Q9_9ARCH</name>
<sequence>MLVTVFLGVMVLALFLGNVFLSITSPKRQQPLQDVRFSQEPMPKEANGFKNPDKGLQEIAERERLRMLNKRIDRLESLLLKIGSASPVAGSLESAGLPKKLKSLEEFQQNTKLEIAALKQQLREIIPEKPKQANFEPSVDDERVHNLVYHAGKQHS</sequence>
<dbReference type="EMBL" id="JAFGDB010000099">
    <property type="protein sequence ID" value="MBN2067909.1"/>
    <property type="molecule type" value="Genomic_DNA"/>
</dbReference>
<comment type="caution">
    <text evidence="1">The sequence shown here is derived from an EMBL/GenBank/DDBJ whole genome shotgun (WGS) entry which is preliminary data.</text>
</comment>
<reference evidence="1" key="1">
    <citation type="submission" date="2021-01" db="EMBL/GenBank/DDBJ databases">
        <title>Active Sulfur Cycling in an Early Earth Analoge.</title>
        <authorList>
            <person name="Hahn C.R."/>
            <person name="Youssef N.H."/>
            <person name="Elshahed M."/>
        </authorList>
    </citation>
    <scope>NUCLEOTIDE SEQUENCE</scope>
    <source>
        <strain evidence="1">Zod_Metabat.1151</strain>
    </source>
</reference>
<dbReference type="AlphaFoldDB" id="A0A939C7Q9"/>
<proteinExistence type="predicted"/>
<evidence type="ECO:0000313" key="1">
    <source>
        <dbReference type="EMBL" id="MBN2067909.1"/>
    </source>
</evidence>
<accession>A0A939C7Q9</accession>
<organism evidence="1 2">
    <name type="scientific">Candidatus Iainarchaeum sp</name>
    <dbReference type="NCBI Taxonomy" id="3101447"/>
    <lineage>
        <taxon>Archaea</taxon>
        <taxon>Candidatus Iainarchaeota</taxon>
        <taxon>Candidatus Iainarchaeia</taxon>
        <taxon>Candidatus Iainarchaeales</taxon>
        <taxon>Candidatus Iainarchaeaceae</taxon>
        <taxon>Candidatus Iainarchaeum</taxon>
    </lineage>
</organism>
<gene>
    <name evidence="1" type="ORF">JW744_05565</name>
</gene>